<evidence type="ECO:0000313" key="2">
    <source>
        <dbReference type="Proteomes" id="UP000028481"/>
    </source>
</evidence>
<accession>A0A075WU28</accession>
<dbReference type="KEGG" id="tcm:HL41_07080"/>
<dbReference type="PaxDb" id="289377-HL41_07080"/>
<dbReference type="Proteomes" id="UP000028481">
    <property type="component" value="Chromosome"/>
</dbReference>
<keyword evidence="2" id="KW-1185">Reference proteome</keyword>
<sequence>MGFNKDRFLALNIEILKFMLNEAFQKRKHVKWDFLYREFSEYSKEEIDFSIRYLKDKGYLIDFEITAKGVDEVLKWI</sequence>
<dbReference type="AlphaFoldDB" id="A0A075WU28"/>
<proteinExistence type="predicted"/>
<dbReference type="HOGENOM" id="CLU_2636867_0_0_0"/>
<dbReference type="EMBL" id="CP008796">
    <property type="protein sequence ID" value="AIH04475.1"/>
    <property type="molecule type" value="Genomic_DNA"/>
</dbReference>
<evidence type="ECO:0000313" key="1">
    <source>
        <dbReference type="EMBL" id="AIH04475.1"/>
    </source>
</evidence>
<name>A0A075WU28_9BACT</name>
<protein>
    <submittedName>
        <fullName evidence="1">Uncharacterized protein</fullName>
    </submittedName>
</protein>
<organism evidence="1 2">
    <name type="scientific">Thermodesulfobacterium commune DSM 2178</name>
    <dbReference type="NCBI Taxonomy" id="289377"/>
    <lineage>
        <taxon>Bacteria</taxon>
        <taxon>Pseudomonadati</taxon>
        <taxon>Thermodesulfobacteriota</taxon>
        <taxon>Thermodesulfobacteria</taxon>
        <taxon>Thermodesulfobacteriales</taxon>
        <taxon>Thermodesulfobacteriaceae</taxon>
        <taxon>Thermodesulfobacterium</taxon>
    </lineage>
</organism>
<reference evidence="1 2" key="1">
    <citation type="journal article" date="2015" name="Genome Announc.">
        <title>Genome Sequence of a Sulfate-Reducing Thermophilic Bacterium, Thermodesulfobacterium commune DSM 2178T (Phylum Thermodesulfobacteria).</title>
        <authorList>
            <person name="Bhatnagar S."/>
            <person name="Badger J.H."/>
            <person name="Madupu R."/>
            <person name="Khouri H.M."/>
            <person name="O'Connor E.M."/>
            <person name="Robb F.T."/>
            <person name="Ward N.L."/>
            <person name="Eisen J.A."/>
        </authorList>
    </citation>
    <scope>NUCLEOTIDE SEQUENCE [LARGE SCALE GENOMIC DNA]</scope>
    <source>
        <strain evidence="1 2">DSM 2178</strain>
    </source>
</reference>
<dbReference type="STRING" id="289377.HL41_07080"/>
<dbReference type="RefSeq" id="WP_038061586.1">
    <property type="nucleotide sequence ID" value="NZ_JQLF01000011.1"/>
</dbReference>
<gene>
    <name evidence="1" type="ORF">HL41_07080</name>
</gene>